<feature type="compositionally biased region" description="Basic and acidic residues" evidence="1">
    <location>
        <begin position="3192"/>
        <end position="3209"/>
    </location>
</feature>
<feature type="compositionally biased region" description="Basic and acidic residues" evidence="1">
    <location>
        <begin position="2132"/>
        <end position="2141"/>
    </location>
</feature>
<evidence type="ECO:0000256" key="1">
    <source>
        <dbReference type="SAM" id="MobiDB-lite"/>
    </source>
</evidence>
<feature type="compositionally biased region" description="Low complexity" evidence="1">
    <location>
        <begin position="146"/>
        <end position="187"/>
    </location>
</feature>
<proteinExistence type="predicted"/>
<feature type="region of interest" description="Disordered" evidence="1">
    <location>
        <begin position="1592"/>
        <end position="1611"/>
    </location>
</feature>
<dbReference type="VEuPathDB" id="ToxoDB:TGARI_224270"/>
<feature type="compositionally biased region" description="Polar residues" evidence="1">
    <location>
        <begin position="1482"/>
        <end position="1491"/>
    </location>
</feature>
<feature type="region of interest" description="Disordered" evidence="1">
    <location>
        <begin position="624"/>
        <end position="675"/>
    </location>
</feature>
<feature type="region of interest" description="Disordered" evidence="1">
    <location>
        <begin position="2782"/>
        <end position="2859"/>
    </location>
</feature>
<feature type="region of interest" description="Disordered" evidence="1">
    <location>
        <begin position="146"/>
        <end position="190"/>
    </location>
</feature>
<feature type="compositionally biased region" description="Basic and acidic residues" evidence="1">
    <location>
        <begin position="2967"/>
        <end position="2979"/>
    </location>
</feature>
<feature type="compositionally biased region" description="Acidic residues" evidence="1">
    <location>
        <begin position="539"/>
        <end position="553"/>
    </location>
</feature>
<name>A0A139XTP9_TOXGO</name>
<feature type="compositionally biased region" description="Low complexity" evidence="1">
    <location>
        <begin position="2359"/>
        <end position="2373"/>
    </location>
</feature>
<feature type="compositionally biased region" description="Polar residues" evidence="1">
    <location>
        <begin position="794"/>
        <end position="815"/>
    </location>
</feature>
<evidence type="ECO:0000313" key="4">
    <source>
        <dbReference type="Proteomes" id="UP000074247"/>
    </source>
</evidence>
<feature type="compositionally biased region" description="Basic and acidic residues" evidence="1">
    <location>
        <begin position="1156"/>
        <end position="1170"/>
    </location>
</feature>
<reference evidence="3 4" key="1">
    <citation type="journal article" date="2016" name="Nat. Commun.">
        <title>Local admixture of amplified and diversified secreted pathogenesis determinants shapes mosaic Toxoplasma gondii genomes.</title>
        <authorList>
            <person name="Lorenzi H."/>
            <person name="Khan A."/>
            <person name="Behnke M.S."/>
            <person name="Namasivayam S."/>
            <person name="Swapna L.S."/>
            <person name="Hadjithomas M."/>
            <person name="Karamycheva S."/>
            <person name="Pinney D."/>
            <person name="Brunk B.P."/>
            <person name="Ajioka J.W."/>
            <person name="Ajzenberg D."/>
            <person name="Boothroyd J.C."/>
            <person name="Boyle J.P."/>
            <person name="Darde M.L."/>
            <person name="Diaz-Miranda M.A."/>
            <person name="Dubey J.P."/>
            <person name="Fritz H.M."/>
            <person name="Gennari S.M."/>
            <person name="Gregory B.D."/>
            <person name="Kim K."/>
            <person name="Saeij J.P."/>
            <person name="Su C."/>
            <person name="White M.W."/>
            <person name="Zhu X.Q."/>
            <person name="Howe D.K."/>
            <person name="Rosenthal B.M."/>
            <person name="Grigg M.E."/>
            <person name="Parkinson J."/>
            <person name="Liu L."/>
            <person name="Kissinger J.C."/>
            <person name="Roos D.S."/>
            <person name="Sibley L.D."/>
        </authorList>
    </citation>
    <scope>NUCLEOTIDE SEQUENCE [LARGE SCALE GENOMIC DNA]</scope>
    <source>
        <strain evidence="3 4">ARI</strain>
    </source>
</reference>
<feature type="region of interest" description="Disordered" evidence="1">
    <location>
        <begin position="1067"/>
        <end position="1170"/>
    </location>
</feature>
<sequence>MMIGMPCFLWKPEKSILTQLLFQGLTPPVFLLRSSCPSGSVCWSVRCQGEAVLRAAKHNEQPAGHSSGAGLDFEQRKRADIKFPDRDAEDVASGEKEAASSDCEVGGRINCPHLAHSSGSFLSPSLASSSLSSCLSSSSGCAASSFSHSSSPSSLEPSSPPFLSGDSSSSFSAAAASGRGSHSPASPEGVFHLSDHACVAGRPMEATKHREASREEAAGTSFPPSSGAGSSVAMSLSSPRSSSSPLPVPASLSHAQAAAHTVGERRKSLATDEGSVSPRENGVSKASASSGFEVVSLADCGGEADEEDKSGEDRQEQNVEQGNFASRTSSSEDLPASFSEGGDKGDPSCAADNLEETGPGKDTASATVSSEANRPELSFNSLHANLAAAMPDVENLIRGAPDVRPERGAASCSFSGASEGKRTPRGDCALDSERLDKANDALEENAAAQGRRLLHRESEANDESRDAPPENSTETGRGEGDRSAGSPGGCSVQLSAPFQTEANGERSARDGATELTREGGLPEAEEKTGRMSEDSQVPSEDDSEKEEESDEEELRTCVSPPWTEQDREGVVACLRPSSRETQADGLLRLSLLNRLWECDSVANPLSFSASAAAARGARVSSVGERGETSCAAPSPDHADGAPAPGTRPVERQTDQTAGVWGDRHEAESGKAGSLSEVDSATFDVQEAKGVVQALRVLDRRMQREKQRAFGQARSAFQVSETAGRGREGPKNARAESGDSTGVDQRGGEGTRAEQSRPKRENVEDVYFRQEPRCARETGNTEEGDTERCEDEGMETNSRSEASTRAGNGASQTVTDYTPQVDRPLQITACAVTENLQRGIVGSSEGVLLVFDCLDSSRHEERLQEAISRASPLPLFPSLLASRVLDGGNDGGAASKCLLSGASVFQGLAQQTASAGVARGGSVSAPEASSASEDPRCMFLLLGHSAEVSAVSSDLVGKHVASTALDGRLLVHQVPASPPQTQSPSELSPSPSVAGRSAGDGKGRFLDSCAASVASSGGGSGSGKEKVPRASRNSSVGSGAHGWRASVASSFAAASLGSSSAFPAAFVAPPPPPARGDSIASLGTGQASVSSTASHRAASQPSRFVVAEDPLERPCVQGGSSESARVEDQQQKGQRGGRDPRDRGRFVEDGVLSQTQETRRVAEAESRDREDFVSANGRVETQETCSDLPRGEDAGEGRIAKRTRQTLNSEIFLVSPLWCVVFPQPLLSVALHPLYGDGTDAHGSSAFAVDNRRQALGAATAARGPSNPKKFQSLFHRFASRASSALPTESGAAPPAAAAPCVSPVRQAVIWGSADGRLVLHRRGFFYSSNSLIHAGEGPVVSVSWRRSLVAWATSLGVKVLDVDMQQKVTFVPKVSPPASDGHSLAVSSHSPLEIRGDGAPRRGQGRPAGARAAEPCHLVWAADDVLCIAWPTLVRVVCIRSQEVLDPQFPEAEANRTFGLSEAAGLGQKTRRSDAGVWGQESAKNATGRSSSRVDRAGPPSGSSGLEVSGAQLAVGQSPVQGATGTSGNLVLQFAEVIFSLTFCDESPLVGLIVAPVGSARVFDEFEETPGEEVGRLSPCSWATALKDEGTRASEPSAHTSGFLESDGPSCQQGQQAAAEIRRSSRVLLAAVTLPEGEKRNSETRRRLQIRFVNTDGDVVRVEPLYLFGDEEGGQSLQRNVGPAGALDPDSLETEAAESLRFRVETEGKRTQVKGDADERKTRRGHRAIETDDTLAAATGGLEQLRHTRLANAPWLEGALLARDAFLWMLRPRNDIDRTLALLSPSRRRSPLWLSEVLRVSGRVSASFQAAVCSRVVVELLASGRRLLAASLIPLIITKEDPTEAWVRLVLLFHSVGALHLLILFVPSPASSSSKQESPSPAVYELLLTLLACCPPQASAPKPGACGDKGGTHEDGETVAEDADGCAAVRDQLRQETRLFSPNCASLLDSRLSELGRCRASSLCVEEGKENSLLPETNNVEATDRTGDPALVHKTTGGGQGSLGAAAEVRGEVSLSSETPVSSTSTAYAAAFCYAVHHWELPTATALRLLNRLRCFVFGMAPITDIELPSFTQAKLAEQETGEESFFDMCGSESKSLLSLLLPHTPQVARANSETQPRNATQSHSAFGRTVHVEKNEERQDPASVPPSAQATETEKLQSKERAEMRLALGSGDRAAEAIACVLGDAGSGLGGGKKGTVSPSHCAAFCSAVLVDDVPSSREGGKKMSSRALSSRTRNTTRVALLMRAAASLATALLLFDATFDALLRLRSPDVFAFLASCAARVASARAGSLANSQRRPTASTAGSGSLDQSDRSSLTGLDVGSRLSFAVSASPEGNAGATLRPGGVSWEERGSEGSTQASSLLQRRSSSGLARRAADRTGDGLGCVPRSTPHSGSLSTWQSAEETMRLEEEAATMAAEATLEKVPERAAELLRLSAPQTLQLLTFRVGGTPEGEGAYDSPLTGGGEGLGVLPSFGEETAETKRGSVGSTSARRDIGAVPSGERASSDGERVCGRAFRQREAGPGDERRASSASFLFRIPDVVKALKQAQTPFWLHAYLKELFQVCPEATRTYYSLQLRLFLRFAPHLLLSFLQTADGGYDYNEALAVCRCWGRLSGECREPQRSVSRSSLSAVVPDWSSATPRQPPAILHCEAFLLGRLGRYAEAIHLLLEDLADVPAAVALAWESADRRVWEMLVQAVVQRPCYITELLGALEDHLAAFSAYSRAHAAAGGDPEALDEVLPFGSMSTRDERGKSPSLDEFWRVASQSRPKEGEEAQSCFFGVGENERPKQSESAGLPPEHTPAKGHLPLSVEPMSPLSRGEEGVGEPMEPLGVRGPKEASRRGLGPSSRPACVSPLSPSTCRETLEATAAEAARAAAAIAPLELLKRLPSHALRLVPRLERRLALLFEQRQLCDEFWEAAEQCQEGDLRSLTAELFVRRRRGVAVRPRPACGLSAGQTDPVSAHRVTVEKRRDSERQKTQQLIEAIRKRLKEVRGELDAGESTGQASEPQRDAGGDGDEVGGGSRAQALRMDGDRRSGRGAQALINGYRAPQGLRSSTCARESNASTRSLNAEDDSAGPVDSAAGATPTGRDRESNHGQGAGDSGRLETDGEGHGKADEKRKRHQSLLRSFLLPGGSSGRSRKQSSASRWLWGSGSPQDGERGRVVAEDALAPLGEGRESGDTSQDETGSEETKDWSRRMSRGGEVKKGAPSGLGAAMIARPDETSPATRRDREDSETTDETKKIQWRRGGEKPQGERAFSQETRRAQGLLQDFRETDETGRQTTEPFLFLPPATRCVICMRFVDSPPGCRVEWRCSPRAPQGAALPLPAVSDVSPGVSSSPSRDPLSLAPPPGSAWDASWSGGPLSGRARRHRKQAVSAVAFFCGHTAHLACSLAAKEGDPQFPSSSSARPLVALGVRELTSAPRCVSARWPGAGVSPRRARSLGRTLRVGAAESGELSCAETSKAIAGRTHADAGAAGEEVNECEKGRESLACPVCQLTPLTSWTAAWSCYGERKTDMFREDTRDRHSIERAGGCFLEEDSQLFSPVLGERDNGESFVDSLGRLPHTASLRNAANALW</sequence>
<feature type="region of interest" description="Disordered" evidence="1">
    <location>
        <begin position="2290"/>
        <end position="2315"/>
    </location>
</feature>
<feature type="domain" description="Vps41 beta-propeller" evidence="2">
    <location>
        <begin position="1307"/>
        <end position="1374"/>
    </location>
</feature>
<feature type="compositionally biased region" description="Low complexity" evidence="1">
    <location>
        <begin position="230"/>
        <end position="253"/>
    </location>
</feature>
<feature type="region of interest" description="Disordered" evidence="1">
    <location>
        <begin position="2951"/>
        <end position="2982"/>
    </location>
</feature>
<evidence type="ECO:0000313" key="3">
    <source>
        <dbReference type="EMBL" id="KYF42169.1"/>
    </source>
</evidence>
<gene>
    <name evidence="3" type="ORF">TGARI_224270</name>
</gene>
<feature type="compositionally biased region" description="Polar residues" evidence="1">
    <location>
        <begin position="1080"/>
        <end position="1101"/>
    </location>
</feature>
<feature type="compositionally biased region" description="Basic and acidic residues" evidence="1">
    <location>
        <begin position="3222"/>
        <end position="3257"/>
    </location>
</feature>
<feature type="region of interest" description="Disordered" evidence="1">
    <location>
        <begin position="2996"/>
        <end position="3265"/>
    </location>
</feature>
<comment type="caution">
    <text evidence="3">The sequence shown here is derived from an EMBL/GenBank/DDBJ whole genome shotgun (WGS) entry which is preliminary data.</text>
</comment>
<feature type="compositionally biased region" description="Basic and acidic residues" evidence="1">
    <location>
        <begin position="2504"/>
        <end position="2526"/>
    </location>
</feature>
<dbReference type="InterPro" id="IPR036322">
    <property type="entry name" value="WD40_repeat_dom_sf"/>
</dbReference>
<feature type="compositionally biased region" description="Polar residues" evidence="1">
    <location>
        <begin position="492"/>
        <end position="502"/>
    </location>
</feature>
<feature type="region of interest" description="Disordered" evidence="1">
    <location>
        <begin position="1012"/>
        <end position="1040"/>
    </location>
</feature>
<feature type="compositionally biased region" description="Acidic residues" evidence="1">
    <location>
        <begin position="779"/>
        <end position="793"/>
    </location>
</feature>
<feature type="region of interest" description="Disordered" evidence="1">
    <location>
        <begin position="1463"/>
        <end position="1507"/>
    </location>
</feature>
<protein>
    <recommendedName>
        <fullName evidence="2">Vps41 beta-propeller domain-containing protein</fullName>
    </recommendedName>
</protein>
<feature type="compositionally biased region" description="Basic and acidic residues" evidence="1">
    <location>
        <begin position="745"/>
        <end position="775"/>
    </location>
</feature>
<feature type="compositionally biased region" description="Basic and acidic residues" evidence="1">
    <location>
        <begin position="723"/>
        <end position="736"/>
    </location>
</feature>
<feature type="compositionally biased region" description="Basic and acidic residues" evidence="1">
    <location>
        <begin position="431"/>
        <end position="440"/>
    </location>
</feature>
<dbReference type="Pfam" id="PF23556">
    <property type="entry name" value="TPR_Vps41"/>
    <property type="match status" value="1"/>
</dbReference>
<feature type="compositionally biased region" description="Polar residues" evidence="1">
    <location>
        <begin position="2293"/>
        <end position="2315"/>
    </location>
</feature>
<accession>A0A139XTP9</accession>
<dbReference type="Pfam" id="PF23411">
    <property type="entry name" value="Beta-prop_Vps41"/>
    <property type="match status" value="1"/>
</dbReference>
<feature type="compositionally biased region" description="Basic and acidic residues" evidence="1">
    <location>
        <begin position="1706"/>
        <end position="1721"/>
    </location>
</feature>
<feature type="region of interest" description="Disordered" evidence="1">
    <location>
        <begin position="1380"/>
        <end position="1409"/>
    </location>
</feature>
<feature type="compositionally biased region" description="Basic and acidic residues" evidence="1">
    <location>
        <begin position="1123"/>
        <end position="1147"/>
    </location>
</feature>
<dbReference type="InterPro" id="IPR057780">
    <property type="entry name" value="Beta-prop_Vps41"/>
</dbReference>
<feature type="region of interest" description="Disordered" evidence="1">
    <location>
        <begin position="398"/>
        <end position="568"/>
    </location>
</feature>
<feature type="compositionally biased region" description="Basic and acidic residues" evidence="1">
    <location>
        <begin position="524"/>
        <end position="533"/>
    </location>
</feature>
<feature type="region of interest" description="Disordered" evidence="1">
    <location>
        <begin position="3327"/>
        <end position="3364"/>
    </location>
</feature>
<feature type="region of interest" description="Disordered" evidence="1">
    <location>
        <begin position="705"/>
        <end position="815"/>
    </location>
</feature>
<dbReference type="Proteomes" id="UP000074247">
    <property type="component" value="Unassembled WGS sequence"/>
</dbReference>
<evidence type="ECO:0000259" key="2">
    <source>
        <dbReference type="Pfam" id="PF23411"/>
    </source>
</evidence>
<feature type="compositionally biased region" description="Polar residues" evidence="1">
    <location>
        <begin position="3055"/>
        <end position="3071"/>
    </location>
</feature>
<dbReference type="SUPFAM" id="SSF50978">
    <property type="entry name" value="WD40 repeat-like"/>
    <property type="match status" value="1"/>
</dbReference>
<feature type="compositionally biased region" description="Basic and acidic residues" evidence="1">
    <location>
        <begin position="455"/>
        <end position="468"/>
    </location>
</feature>
<dbReference type="EMBL" id="AGQS02005030">
    <property type="protein sequence ID" value="KYF42169.1"/>
    <property type="molecule type" value="Genomic_DNA"/>
</dbReference>
<feature type="compositionally biased region" description="Basic and acidic residues" evidence="1">
    <location>
        <begin position="3106"/>
        <end position="3121"/>
    </location>
</feature>
<feature type="compositionally biased region" description="Basic and acidic residues" evidence="1">
    <location>
        <begin position="503"/>
        <end position="517"/>
    </location>
</feature>
<feature type="compositionally biased region" description="Polar residues" evidence="1">
    <location>
        <begin position="364"/>
        <end position="376"/>
    </location>
</feature>
<feature type="region of interest" description="Disordered" evidence="1">
    <location>
        <begin position="1706"/>
        <end position="1726"/>
    </location>
</feature>
<feature type="compositionally biased region" description="Low complexity" evidence="1">
    <location>
        <begin position="3330"/>
        <end position="3344"/>
    </location>
</feature>
<feature type="compositionally biased region" description="Polar residues" evidence="1">
    <location>
        <begin position="978"/>
        <end position="990"/>
    </location>
</feature>
<dbReference type="OrthoDB" id="333832at2759"/>
<feature type="region of interest" description="Disordered" evidence="1">
    <location>
        <begin position="205"/>
        <end position="376"/>
    </location>
</feature>
<feature type="compositionally biased region" description="Polar residues" evidence="1">
    <location>
        <begin position="318"/>
        <end position="332"/>
    </location>
</feature>
<feature type="region of interest" description="Disordered" evidence="1">
    <location>
        <begin position="2478"/>
        <end position="2526"/>
    </location>
</feature>
<feature type="region of interest" description="Disordered" evidence="1">
    <location>
        <begin position="2132"/>
        <end position="2160"/>
    </location>
</feature>
<feature type="region of interest" description="Disordered" evidence="1">
    <location>
        <begin position="2333"/>
        <end position="2398"/>
    </location>
</feature>
<feature type="compositionally biased region" description="Basic and acidic residues" evidence="1">
    <location>
        <begin position="205"/>
        <end position="217"/>
    </location>
</feature>
<organism evidence="3 4">
    <name type="scientific">Toxoplasma gondii ARI</name>
    <dbReference type="NCBI Taxonomy" id="1074872"/>
    <lineage>
        <taxon>Eukaryota</taxon>
        <taxon>Sar</taxon>
        <taxon>Alveolata</taxon>
        <taxon>Apicomplexa</taxon>
        <taxon>Conoidasida</taxon>
        <taxon>Coccidia</taxon>
        <taxon>Eucoccidiorida</taxon>
        <taxon>Eimeriorina</taxon>
        <taxon>Sarcocystidae</taxon>
        <taxon>Toxoplasma</taxon>
    </lineage>
</organism>
<feature type="region of interest" description="Disordered" evidence="1">
    <location>
        <begin position="974"/>
        <end position="1000"/>
    </location>
</feature>